<organism evidence="1 2">
    <name type="scientific">candidate division MSBL1 archaeon SCGC-AAA259E19</name>
    <dbReference type="NCBI Taxonomy" id="1698264"/>
    <lineage>
        <taxon>Archaea</taxon>
        <taxon>Methanobacteriati</taxon>
        <taxon>Methanobacteriota</taxon>
        <taxon>candidate division MSBL1</taxon>
    </lineage>
</organism>
<sequence>MSESTTIRIEEEPTQHILRNLKANLTLELDESCSFHDSVLFLIANTALSDSSIKNFINCYRGGGYRHAQPNQPSKRATLLKLVEELMMSNSPTDYTIDKTVNSFSEISEMAVETDDSIGEEKRQELFDEINQDKERFRKVLKKIQNFNPESLWRIE</sequence>
<comment type="caution">
    <text evidence="1">The sequence shown here is derived from an EMBL/GenBank/DDBJ whole genome shotgun (WGS) entry which is preliminary data.</text>
</comment>
<name>A0A133UHD0_9EURY</name>
<dbReference type="EMBL" id="LHXO01000105">
    <property type="protein sequence ID" value="KXA93587.1"/>
    <property type="molecule type" value="Genomic_DNA"/>
</dbReference>
<proteinExistence type="predicted"/>
<evidence type="ECO:0000313" key="1">
    <source>
        <dbReference type="EMBL" id="KXA93587.1"/>
    </source>
</evidence>
<accession>A0A133UHD0</accession>
<keyword evidence="2" id="KW-1185">Reference proteome</keyword>
<reference evidence="1 2" key="1">
    <citation type="journal article" date="2016" name="Sci. Rep.">
        <title>Metabolic traits of an uncultured archaeal lineage -MSBL1- from brine pools of the Red Sea.</title>
        <authorList>
            <person name="Mwirichia R."/>
            <person name="Alam I."/>
            <person name="Rashid M."/>
            <person name="Vinu M."/>
            <person name="Ba-Alawi W."/>
            <person name="Anthony Kamau A."/>
            <person name="Kamanda Ngugi D."/>
            <person name="Goker M."/>
            <person name="Klenk H.P."/>
            <person name="Bajic V."/>
            <person name="Stingl U."/>
        </authorList>
    </citation>
    <scope>NUCLEOTIDE SEQUENCE [LARGE SCALE GENOMIC DNA]</scope>
    <source>
        <strain evidence="1">SCGC-AAA259E19</strain>
    </source>
</reference>
<dbReference type="Proteomes" id="UP000070284">
    <property type="component" value="Unassembled WGS sequence"/>
</dbReference>
<gene>
    <name evidence="1" type="ORF">AKJ65_06165</name>
</gene>
<evidence type="ECO:0000313" key="2">
    <source>
        <dbReference type="Proteomes" id="UP000070284"/>
    </source>
</evidence>
<protein>
    <submittedName>
        <fullName evidence="1">Uncharacterized protein</fullName>
    </submittedName>
</protein>
<dbReference type="AlphaFoldDB" id="A0A133UHD0"/>